<reference evidence="1 2" key="1">
    <citation type="submission" date="2024-02" db="EMBL/GenBank/DDBJ databases">
        <title>Rhodopirellula caenicola NBRC 110016.</title>
        <authorList>
            <person name="Ichikawa N."/>
            <person name="Katano-Makiyama Y."/>
            <person name="Hidaka K."/>
        </authorList>
    </citation>
    <scope>NUCLEOTIDE SEQUENCE [LARGE SCALE GENOMIC DNA]</scope>
    <source>
        <strain evidence="1 2">NBRC 110016</strain>
    </source>
</reference>
<dbReference type="EMBL" id="BAABRO010000018">
    <property type="protein sequence ID" value="GAA5510002.1"/>
    <property type="molecule type" value="Genomic_DNA"/>
</dbReference>
<evidence type="ECO:0000313" key="2">
    <source>
        <dbReference type="Proteomes" id="UP001416858"/>
    </source>
</evidence>
<accession>A0ABP9VXZ6</accession>
<keyword evidence="2" id="KW-1185">Reference proteome</keyword>
<dbReference type="Proteomes" id="UP001416858">
    <property type="component" value="Unassembled WGS sequence"/>
</dbReference>
<proteinExistence type="predicted"/>
<gene>
    <name evidence="1" type="ORF">Rcae01_05507</name>
</gene>
<comment type="caution">
    <text evidence="1">The sequence shown here is derived from an EMBL/GenBank/DDBJ whole genome shotgun (WGS) entry which is preliminary data.</text>
</comment>
<name>A0ABP9VXZ6_9BACT</name>
<organism evidence="1 2">
    <name type="scientific">Novipirellula caenicola</name>
    <dbReference type="NCBI Taxonomy" id="1536901"/>
    <lineage>
        <taxon>Bacteria</taxon>
        <taxon>Pseudomonadati</taxon>
        <taxon>Planctomycetota</taxon>
        <taxon>Planctomycetia</taxon>
        <taxon>Pirellulales</taxon>
        <taxon>Pirellulaceae</taxon>
        <taxon>Novipirellula</taxon>
    </lineage>
</organism>
<sequence length="105" mass="11477">MEFVHVQCQAGHRLKAGMHLRGRALACPKCRAEVVVPQAKDALSDTGVMRILGDLAPITEPTVAKQPPPQRPCPRCNQNVSTEISVCNHCQCFIGIVPDYMKQIG</sequence>
<protein>
    <recommendedName>
        <fullName evidence="3">Double zinc ribbon</fullName>
    </recommendedName>
</protein>
<evidence type="ECO:0000313" key="1">
    <source>
        <dbReference type="EMBL" id="GAA5510002.1"/>
    </source>
</evidence>
<evidence type="ECO:0008006" key="3">
    <source>
        <dbReference type="Google" id="ProtNLM"/>
    </source>
</evidence>